<evidence type="ECO:0000256" key="4">
    <source>
        <dbReference type="ARBA" id="ARBA00022857"/>
    </source>
</evidence>
<dbReference type="GO" id="GO:0050661">
    <property type="term" value="F:NADP binding"/>
    <property type="evidence" value="ECO:0007669"/>
    <property type="project" value="InterPro"/>
</dbReference>
<dbReference type="GO" id="GO:0010181">
    <property type="term" value="F:FMN binding"/>
    <property type="evidence" value="ECO:0007669"/>
    <property type="project" value="InterPro"/>
</dbReference>
<evidence type="ECO:0000256" key="2">
    <source>
        <dbReference type="ARBA" id="ARBA00022630"/>
    </source>
</evidence>
<dbReference type="GO" id="GO:0003959">
    <property type="term" value="F:NADPH dehydrogenase activity"/>
    <property type="evidence" value="ECO:0007669"/>
    <property type="project" value="InterPro"/>
</dbReference>
<feature type="domain" description="NADH:flavin oxidoreductase/NADH oxidase N-terminal" evidence="6">
    <location>
        <begin position="4"/>
        <end position="344"/>
    </location>
</feature>
<keyword evidence="2" id="KW-0285">Flavoprotein</keyword>
<comment type="cofactor">
    <cofactor evidence="1">
        <name>FMN</name>
        <dbReference type="ChEBI" id="CHEBI:58210"/>
    </cofactor>
</comment>
<sequence>MSVLFTPFTLKDITLRNRIAVPPMCQYSATEGLTNDWHQVHYAGLARGGAGLVIVEATAVSPEGRITPHCLGLWNDAQAEGLARIAAAIKAAGAVPGIQIAHAGRKASANRPWDGDDHLPTDDPRAWETWGPSAIAFGGALPRVPKAMTFDEIDRVTGSFASAARRARDAGFEWLELHFAHGYLAQSFFSPHSNHRDDRYGGNLENRCRFLLETLAAVRDVWPEHLPLTARFGVIEFDGNDERTLAESIEGVRRMRAAGLDLLNVSINFVIPDTHIPWEKPALLAPIAEKVSRGAGVPVAVGWGVDEPALAERVVAEKQVDLVMMGRAMLANPHYPYVLAQALNVDRPEDVLPAPYAHWLKTYHGAGKLSS</sequence>
<dbReference type="InterPro" id="IPR001155">
    <property type="entry name" value="OxRdtase_FMN_N"/>
</dbReference>
<evidence type="ECO:0000259" key="6">
    <source>
        <dbReference type="Pfam" id="PF00724"/>
    </source>
</evidence>
<protein>
    <submittedName>
        <fullName evidence="7">NADH:flavin oxidoreductase/NADH oxidase</fullName>
    </submittedName>
</protein>
<dbReference type="Gene3D" id="3.20.20.70">
    <property type="entry name" value="Aldolase class I"/>
    <property type="match status" value="1"/>
</dbReference>
<keyword evidence="5" id="KW-0560">Oxidoreductase</keyword>
<gene>
    <name evidence="7" type="ORF">CKQ53_16545</name>
</gene>
<dbReference type="AlphaFoldDB" id="A0AAD0SJC6"/>
<keyword evidence="3" id="KW-0288">FMN</keyword>
<dbReference type="RefSeq" id="WP_085650995.1">
    <property type="nucleotide sequence ID" value="NZ_CP023009.1"/>
</dbReference>
<proteinExistence type="predicted"/>
<dbReference type="PANTHER" id="PTHR43303">
    <property type="entry name" value="NADPH DEHYDROGENASE C23G7.10C-RELATED"/>
    <property type="match status" value="1"/>
</dbReference>
<dbReference type="InterPro" id="IPR013785">
    <property type="entry name" value="Aldolase_TIM"/>
</dbReference>
<dbReference type="KEGG" id="lbq:CKQ53_16545"/>
<keyword evidence="4" id="KW-0521">NADP</keyword>
<dbReference type="PANTHER" id="PTHR43303:SF4">
    <property type="entry name" value="NADPH DEHYDROGENASE C23G7.10C-RELATED"/>
    <property type="match status" value="1"/>
</dbReference>
<dbReference type="CDD" id="cd02932">
    <property type="entry name" value="OYE_YqiM_FMN"/>
    <property type="match status" value="1"/>
</dbReference>
<keyword evidence="8" id="KW-1185">Reference proteome</keyword>
<accession>A0AAD0SJC6</accession>
<dbReference type="InterPro" id="IPR044152">
    <property type="entry name" value="YqjM-like"/>
</dbReference>
<evidence type="ECO:0000256" key="1">
    <source>
        <dbReference type="ARBA" id="ARBA00001917"/>
    </source>
</evidence>
<evidence type="ECO:0000313" key="7">
    <source>
        <dbReference type="EMBL" id="AXW88890.1"/>
    </source>
</evidence>
<dbReference type="SUPFAM" id="SSF51395">
    <property type="entry name" value="FMN-linked oxidoreductases"/>
    <property type="match status" value="1"/>
</dbReference>
<evidence type="ECO:0000256" key="3">
    <source>
        <dbReference type="ARBA" id="ARBA00022643"/>
    </source>
</evidence>
<reference evidence="7 8" key="1">
    <citation type="submission" date="2017-08" db="EMBL/GenBank/DDBJ databases">
        <title>Comparative genomics of bacteria isolated from necrotic lesions of AOD affected trees.</title>
        <authorList>
            <person name="Doonan J."/>
            <person name="Denman S."/>
            <person name="McDonald J.E."/>
        </authorList>
    </citation>
    <scope>NUCLEOTIDE SEQUENCE [LARGE SCALE GENOMIC DNA]</scope>
    <source>
        <strain evidence="7 8">477</strain>
    </source>
</reference>
<dbReference type="Pfam" id="PF00724">
    <property type="entry name" value="Oxidored_FMN"/>
    <property type="match status" value="1"/>
</dbReference>
<evidence type="ECO:0000313" key="8">
    <source>
        <dbReference type="Proteomes" id="UP000263881"/>
    </source>
</evidence>
<dbReference type="Proteomes" id="UP000263881">
    <property type="component" value="Chromosome"/>
</dbReference>
<organism evidence="7 8">
    <name type="scientific">Lonsdalea britannica</name>
    <dbReference type="NCBI Taxonomy" id="1082704"/>
    <lineage>
        <taxon>Bacteria</taxon>
        <taxon>Pseudomonadati</taxon>
        <taxon>Pseudomonadota</taxon>
        <taxon>Gammaproteobacteria</taxon>
        <taxon>Enterobacterales</taxon>
        <taxon>Pectobacteriaceae</taxon>
        <taxon>Lonsdalea</taxon>
    </lineage>
</organism>
<name>A0AAD0SJC6_9GAMM</name>
<dbReference type="EMBL" id="CP023009">
    <property type="protein sequence ID" value="AXW88890.1"/>
    <property type="molecule type" value="Genomic_DNA"/>
</dbReference>
<evidence type="ECO:0000256" key="5">
    <source>
        <dbReference type="ARBA" id="ARBA00023002"/>
    </source>
</evidence>